<accession>A0A6N7XCR4</accession>
<gene>
    <name evidence="2" type="ORF">FYJ68_09755</name>
</gene>
<name>A0A6N7XCR4_9ACTN</name>
<dbReference type="Proteomes" id="UP000469325">
    <property type="component" value="Unassembled WGS sequence"/>
</dbReference>
<dbReference type="RefSeq" id="WP_154436097.1">
    <property type="nucleotide sequence ID" value="NZ_VUNC01000009.1"/>
</dbReference>
<dbReference type="PANTHER" id="PTHR37292:SF2">
    <property type="entry name" value="DUF262 DOMAIN-CONTAINING PROTEIN"/>
    <property type="match status" value="1"/>
</dbReference>
<feature type="domain" description="GmrSD restriction endonucleases N-terminal" evidence="1">
    <location>
        <begin position="13"/>
        <end position="235"/>
    </location>
</feature>
<evidence type="ECO:0000259" key="1">
    <source>
        <dbReference type="Pfam" id="PF03235"/>
    </source>
</evidence>
<organism evidence="2 3">
    <name type="scientific">Olsenella porci</name>
    <dbReference type="NCBI Taxonomy" id="2652279"/>
    <lineage>
        <taxon>Bacteria</taxon>
        <taxon>Bacillati</taxon>
        <taxon>Actinomycetota</taxon>
        <taxon>Coriobacteriia</taxon>
        <taxon>Coriobacteriales</taxon>
        <taxon>Atopobiaceae</taxon>
        <taxon>Olsenella</taxon>
    </lineage>
</organism>
<dbReference type="EMBL" id="VUNC01000009">
    <property type="protein sequence ID" value="MST73382.1"/>
    <property type="molecule type" value="Genomic_DNA"/>
</dbReference>
<proteinExistence type="predicted"/>
<dbReference type="AlphaFoldDB" id="A0A6N7XCR4"/>
<sequence>MGKELFDNIPSKVEDLLRDVELGKIGLPDLQRLFVWPDSKVRDLLDSMLKGYPVGYIMLWSSPDEYGNAKHIGGNEKAYKEPDDLVIDGQQRLTALLAALHGTRVRDKNYRDRTIKISFNPLTGEFAVWTQAYERNTEWISSVSSVFEADRNHSVSKFRKSFIRQADEGRRRNDRPELTDEEEDLVEENLNDLLNLGIYTLPTLKISSKADEEDVAEIFVRVSSGGTKLTEKNFIETLLAVFDNEVHSRIDSFCAESRVPKDGTAYNQIIEVDPSHLIRVAVGVGFRHARLKYAYMLLRGKDLKTGITSSKTREENLEMFKRSLDLALNLNNWHAFLNLFGKAGYLKGSIVASTNAVVFSYVLYLIGKYDYKVPPFELNKVITKWIFMSTITGFYTGSTESEVEKQFADLRDVTTAEGFVTYLETAIETRLTDDFFTYSLPSSLEGSSANSPSWFGYVASLIVLGTPMLFSTSPLAQYFAIGASGKKNAVDKHHIYPKSYLTKIGYDNDRDRNQIANFTYLDYNTNIEIGDQAPSEYVAAFRERLGEEGYARTCEDNALPLGFESLEYPVFLAKRRVLMAGTVRKAYERLCE</sequence>
<evidence type="ECO:0000313" key="3">
    <source>
        <dbReference type="Proteomes" id="UP000469325"/>
    </source>
</evidence>
<evidence type="ECO:0000313" key="2">
    <source>
        <dbReference type="EMBL" id="MST73382.1"/>
    </source>
</evidence>
<reference evidence="2 3" key="1">
    <citation type="submission" date="2019-08" db="EMBL/GenBank/DDBJ databases">
        <title>In-depth cultivation of the pig gut microbiome towards novel bacterial diversity and tailored functional studies.</title>
        <authorList>
            <person name="Wylensek D."/>
            <person name="Hitch T.C.A."/>
            <person name="Clavel T."/>
        </authorList>
    </citation>
    <scope>NUCLEOTIDE SEQUENCE [LARGE SCALE GENOMIC DNA]</scope>
    <source>
        <strain evidence="2 3">CA-Schmier-601-WT-1</strain>
    </source>
</reference>
<dbReference type="InterPro" id="IPR004919">
    <property type="entry name" value="GmrSD_N"/>
</dbReference>
<dbReference type="PANTHER" id="PTHR37292">
    <property type="entry name" value="VNG6097C"/>
    <property type="match status" value="1"/>
</dbReference>
<protein>
    <submittedName>
        <fullName evidence="2">DUF262 domain-containing protein</fullName>
    </submittedName>
</protein>
<comment type="caution">
    <text evidence="2">The sequence shown here is derived from an EMBL/GenBank/DDBJ whole genome shotgun (WGS) entry which is preliminary data.</text>
</comment>
<dbReference type="Pfam" id="PF03235">
    <property type="entry name" value="GmrSD_N"/>
    <property type="match status" value="1"/>
</dbReference>
<keyword evidence="3" id="KW-1185">Reference proteome</keyword>